<feature type="transmembrane region" description="Helical" evidence="10">
    <location>
        <begin position="243"/>
        <end position="263"/>
    </location>
</feature>
<comment type="similarity">
    <text evidence="10">Belongs to the NqrB/RnfD family.</text>
</comment>
<comment type="caution">
    <text evidence="10">Lacks conserved residue(s) required for the propagation of feature annotation.</text>
</comment>
<dbReference type="EC" id="7.-.-.-" evidence="10"/>
<feature type="transmembrane region" description="Helical" evidence="10">
    <location>
        <begin position="102"/>
        <end position="120"/>
    </location>
</feature>
<comment type="function">
    <text evidence="10">Part of a membrane-bound complex that couples electron transfer with translocation of ions across the membrane.</text>
</comment>
<keyword evidence="9 10" id="KW-0472">Membrane</keyword>
<keyword evidence="8 10" id="KW-1133">Transmembrane helix</keyword>
<keyword evidence="10" id="KW-1003">Cell membrane</keyword>
<dbReference type="PANTHER" id="PTHR30578:SF0">
    <property type="entry name" value="ION-TRANSLOCATING OXIDOREDUCTASE COMPLEX SUBUNIT D"/>
    <property type="match status" value="1"/>
</dbReference>
<keyword evidence="5 10" id="KW-0812">Transmembrane</keyword>
<keyword evidence="2 10" id="KW-0597">Phosphoprotein</keyword>
<evidence type="ECO:0000256" key="7">
    <source>
        <dbReference type="ARBA" id="ARBA00022982"/>
    </source>
</evidence>
<keyword evidence="10" id="KW-0997">Cell inner membrane</keyword>
<comment type="cofactor">
    <cofactor evidence="10">
        <name>FMN</name>
        <dbReference type="ChEBI" id="CHEBI:58210"/>
    </cofactor>
</comment>
<evidence type="ECO:0000256" key="6">
    <source>
        <dbReference type="ARBA" id="ARBA00022967"/>
    </source>
</evidence>
<evidence type="ECO:0000256" key="2">
    <source>
        <dbReference type="ARBA" id="ARBA00022553"/>
    </source>
</evidence>
<feature type="transmembrane region" description="Helical" evidence="10">
    <location>
        <begin position="24"/>
        <end position="45"/>
    </location>
</feature>
<evidence type="ECO:0000256" key="9">
    <source>
        <dbReference type="ARBA" id="ARBA00023136"/>
    </source>
</evidence>
<dbReference type="InterPro" id="IPR011303">
    <property type="entry name" value="RnfD_bac"/>
</dbReference>
<dbReference type="GO" id="GO:0022900">
    <property type="term" value="P:electron transport chain"/>
    <property type="evidence" value="ECO:0007669"/>
    <property type="project" value="UniProtKB-UniRule"/>
</dbReference>
<dbReference type="GO" id="GO:0005886">
    <property type="term" value="C:plasma membrane"/>
    <property type="evidence" value="ECO:0007669"/>
    <property type="project" value="UniProtKB-SubCell"/>
</dbReference>
<evidence type="ECO:0000256" key="8">
    <source>
        <dbReference type="ARBA" id="ARBA00022989"/>
    </source>
</evidence>
<gene>
    <name evidence="10" type="primary">rnfD</name>
    <name evidence="11" type="ORF">GHK24_10275</name>
</gene>
<evidence type="ECO:0000256" key="4">
    <source>
        <dbReference type="ARBA" id="ARBA00022643"/>
    </source>
</evidence>
<dbReference type="Proteomes" id="UP000480275">
    <property type="component" value="Unassembled WGS sequence"/>
</dbReference>
<proteinExistence type="inferred from homology"/>
<comment type="subunit">
    <text evidence="10">The complex is composed of six subunits: RnfA, RnfB, RnfC, RnfD, RnfE and RnfG.</text>
</comment>
<dbReference type="OrthoDB" id="9776359at2"/>
<feature type="transmembrane region" description="Helical" evidence="10">
    <location>
        <begin position="132"/>
        <end position="151"/>
    </location>
</feature>
<evidence type="ECO:0000313" key="12">
    <source>
        <dbReference type="Proteomes" id="UP000480275"/>
    </source>
</evidence>
<evidence type="ECO:0000313" key="11">
    <source>
        <dbReference type="EMBL" id="MQY52159.1"/>
    </source>
</evidence>
<protein>
    <recommendedName>
        <fullName evidence="10">Ion-translocating oxidoreductase complex subunit D</fullName>
        <ecNumber evidence="10">7.-.-.-</ecNumber>
    </recommendedName>
    <alternativeName>
        <fullName evidence="10">Rnf electron transport complex subunit D</fullName>
    </alternativeName>
</protein>
<dbReference type="NCBIfam" id="TIGR01946">
    <property type="entry name" value="rnfD"/>
    <property type="match status" value="1"/>
</dbReference>
<dbReference type="AlphaFoldDB" id="A0A6L5JY47"/>
<keyword evidence="6 10" id="KW-1278">Translocase</keyword>
<feature type="transmembrane region" description="Helical" evidence="10">
    <location>
        <begin position="275"/>
        <end position="293"/>
    </location>
</feature>
<dbReference type="InterPro" id="IPR004338">
    <property type="entry name" value="NqrB/RnfD"/>
</dbReference>
<dbReference type="HAMAP" id="MF_00462">
    <property type="entry name" value="RsxD_RnfD"/>
    <property type="match status" value="1"/>
</dbReference>
<evidence type="ECO:0000256" key="5">
    <source>
        <dbReference type="ARBA" id="ARBA00022692"/>
    </source>
</evidence>
<comment type="caution">
    <text evidence="11">The sequence shown here is derived from an EMBL/GenBank/DDBJ whole genome shotgun (WGS) entry which is preliminary data.</text>
</comment>
<feature type="transmembrane region" description="Helical" evidence="10">
    <location>
        <begin position="79"/>
        <end position="96"/>
    </location>
</feature>
<evidence type="ECO:0000256" key="10">
    <source>
        <dbReference type="HAMAP-Rule" id="MF_00462"/>
    </source>
</evidence>
<keyword evidence="1 10" id="KW-0813">Transport</keyword>
<keyword evidence="7 10" id="KW-0249">Electron transport</keyword>
<organism evidence="11 12">
    <name type="scientific">Rhodocyclus tenuis</name>
    <name type="common">Rhodospirillum tenue</name>
    <dbReference type="NCBI Taxonomy" id="1066"/>
    <lineage>
        <taxon>Bacteria</taxon>
        <taxon>Pseudomonadati</taxon>
        <taxon>Pseudomonadota</taxon>
        <taxon>Betaproteobacteria</taxon>
        <taxon>Rhodocyclales</taxon>
        <taxon>Rhodocyclaceae</taxon>
        <taxon>Rhodocyclus</taxon>
    </lineage>
</organism>
<name>A0A6L5JY47_RHOTE</name>
<evidence type="ECO:0000256" key="1">
    <source>
        <dbReference type="ARBA" id="ARBA00022448"/>
    </source>
</evidence>
<sequence length="372" mass="39181">MSALSRTSAAAPVAAPHASTSGSVTAVMATVMLALTPATLYGFWLYGWPSIYLWLITVAFAMLGEAVCLRLMERRAVPVLFDGSAMLTGWLLAVSLPPWAPWWIGALGGLFATMLCKQAFGGLGQNLFNPAMVARVALLISFPVQMTAWVAPLPIDMAAAPGPISGLLVTLKGIPQGLDAVSSASLLGFAKTEMSRGVDLLQSLPHAPSLSWLGSRPGSLGETASWLIAAGGLLLIVRRVISWHIPVAMLAGIAVPAALLHLVDPARYLDATTHLLSGGAMLGAFFIATDYVTSPNTARGQLIFGAGCGVLTYVIRTWAGYPEGVAFAVLLMNSLTPIIDRYVKPRVYGRDRQGVALDAPAMAARPIVGREY</sequence>
<dbReference type="Pfam" id="PF03116">
    <property type="entry name" value="NQR2_RnfD_RnfE"/>
    <property type="match status" value="1"/>
</dbReference>
<keyword evidence="3 10" id="KW-0285">Flavoprotein</keyword>
<evidence type="ECO:0000256" key="3">
    <source>
        <dbReference type="ARBA" id="ARBA00022630"/>
    </source>
</evidence>
<dbReference type="PANTHER" id="PTHR30578">
    <property type="entry name" value="ELECTRON TRANSPORT COMPLEX PROTEIN RNFD"/>
    <property type="match status" value="1"/>
</dbReference>
<dbReference type="EMBL" id="WIXJ01000007">
    <property type="protein sequence ID" value="MQY52159.1"/>
    <property type="molecule type" value="Genomic_DNA"/>
</dbReference>
<keyword evidence="4 10" id="KW-0288">FMN</keyword>
<comment type="subcellular location">
    <subcellularLocation>
        <location evidence="10">Cell inner membrane</location>
        <topology evidence="10">Multi-pass membrane protein</topology>
    </subcellularLocation>
</comment>
<dbReference type="GO" id="GO:0055085">
    <property type="term" value="P:transmembrane transport"/>
    <property type="evidence" value="ECO:0007669"/>
    <property type="project" value="InterPro"/>
</dbReference>
<feature type="transmembrane region" description="Helical" evidence="10">
    <location>
        <begin position="51"/>
        <end position="72"/>
    </location>
</feature>
<accession>A0A6L5JY47</accession>
<reference evidence="11 12" key="1">
    <citation type="submission" date="2019-10" db="EMBL/GenBank/DDBJ databases">
        <title>Whole-genome sequence of the purple nonsulfur photosynthetic bacterium Rhodocyclus tenuis.</title>
        <authorList>
            <person name="Kyndt J.A."/>
            <person name="Meyer T.E."/>
        </authorList>
    </citation>
    <scope>NUCLEOTIDE SEQUENCE [LARGE SCALE GENOMIC DNA]</scope>
    <source>
        <strain evidence="11 12">DSM 110</strain>
    </source>
</reference>